<organism evidence="1">
    <name type="scientific">Anguilla anguilla</name>
    <name type="common">European freshwater eel</name>
    <name type="synonym">Muraena anguilla</name>
    <dbReference type="NCBI Taxonomy" id="7936"/>
    <lineage>
        <taxon>Eukaryota</taxon>
        <taxon>Metazoa</taxon>
        <taxon>Chordata</taxon>
        <taxon>Craniata</taxon>
        <taxon>Vertebrata</taxon>
        <taxon>Euteleostomi</taxon>
        <taxon>Actinopterygii</taxon>
        <taxon>Neopterygii</taxon>
        <taxon>Teleostei</taxon>
        <taxon>Anguilliformes</taxon>
        <taxon>Anguillidae</taxon>
        <taxon>Anguilla</taxon>
    </lineage>
</organism>
<reference evidence="1" key="1">
    <citation type="submission" date="2014-11" db="EMBL/GenBank/DDBJ databases">
        <authorList>
            <person name="Amaro Gonzalez C."/>
        </authorList>
    </citation>
    <scope>NUCLEOTIDE SEQUENCE</scope>
</reference>
<protein>
    <submittedName>
        <fullName evidence="1">Uncharacterized protein</fullName>
    </submittedName>
</protein>
<name>A0A0E9T8B1_ANGAN</name>
<accession>A0A0E9T8B1</accession>
<reference evidence="1" key="2">
    <citation type="journal article" date="2015" name="Fish Shellfish Immunol.">
        <title>Early steps in the European eel (Anguilla anguilla)-Vibrio vulnificus interaction in the gills: Role of the RtxA13 toxin.</title>
        <authorList>
            <person name="Callol A."/>
            <person name="Pajuelo D."/>
            <person name="Ebbesson L."/>
            <person name="Teles M."/>
            <person name="MacKenzie S."/>
            <person name="Amaro C."/>
        </authorList>
    </citation>
    <scope>NUCLEOTIDE SEQUENCE</scope>
</reference>
<evidence type="ECO:0000313" key="1">
    <source>
        <dbReference type="EMBL" id="JAH49909.1"/>
    </source>
</evidence>
<proteinExistence type="predicted"/>
<dbReference type="AlphaFoldDB" id="A0A0E9T8B1"/>
<dbReference type="EMBL" id="GBXM01058668">
    <property type="protein sequence ID" value="JAH49909.1"/>
    <property type="molecule type" value="Transcribed_RNA"/>
</dbReference>
<sequence>MTVSIKSSRNQYGHFKWIHNNALLVLPWFF</sequence>